<protein>
    <submittedName>
        <fullName evidence="1">Uncharacterized protein</fullName>
    </submittedName>
</protein>
<accession>A0ABD1TX56</accession>
<reference evidence="2" key="1">
    <citation type="submission" date="2024-07" db="EMBL/GenBank/DDBJ databases">
        <title>Two chromosome-level genome assemblies of Korean endemic species Abeliophyllum distichum and Forsythia ovata (Oleaceae).</title>
        <authorList>
            <person name="Jang H."/>
        </authorList>
    </citation>
    <scope>NUCLEOTIDE SEQUENCE [LARGE SCALE GENOMIC DNA]</scope>
</reference>
<comment type="caution">
    <text evidence="1">The sequence shown here is derived from an EMBL/GenBank/DDBJ whole genome shotgun (WGS) entry which is preliminary data.</text>
</comment>
<dbReference type="Proteomes" id="UP001604336">
    <property type="component" value="Unassembled WGS sequence"/>
</dbReference>
<keyword evidence="2" id="KW-1185">Reference proteome</keyword>
<dbReference type="EMBL" id="JBFOLK010000004">
    <property type="protein sequence ID" value="KAL2517148.1"/>
    <property type="molecule type" value="Genomic_DNA"/>
</dbReference>
<gene>
    <name evidence="1" type="ORF">Adt_13395</name>
</gene>
<sequence length="110" mass="12668">MRDEWGRINETMIAATKMDYGIDRLKGKRNNLCKINKSNYKISKREGCKQYHVLEEIFSGTTATKGLGNASAQLSATSKKEMRLEDDFLNRRVHVRVENNDEVDEVSNTR</sequence>
<organism evidence="1 2">
    <name type="scientific">Abeliophyllum distichum</name>
    <dbReference type="NCBI Taxonomy" id="126358"/>
    <lineage>
        <taxon>Eukaryota</taxon>
        <taxon>Viridiplantae</taxon>
        <taxon>Streptophyta</taxon>
        <taxon>Embryophyta</taxon>
        <taxon>Tracheophyta</taxon>
        <taxon>Spermatophyta</taxon>
        <taxon>Magnoliopsida</taxon>
        <taxon>eudicotyledons</taxon>
        <taxon>Gunneridae</taxon>
        <taxon>Pentapetalae</taxon>
        <taxon>asterids</taxon>
        <taxon>lamiids</taxon>
        <taxon>Lamiales</taxon>
        <taxon>Oleaceae</taxon>
        <taxon>Forsythieae</taxon>
        <taxon>Abeliophyllum</taxon>
    </lineage>
</organism>
<name>A0ABD1TX56_9LAMI</name>
<dbReference type="AlphaFoldDB" id="A0ABD1TX56"/>
<proteinExistence type="predicted"/>
<evidence type="ECO:0000313" key="1">
    <source>
        <dbReference type="EMBL" id="KAL2517148.1"/>
    </source>
</evidence>
<evidence type="ECO:0000313" key="2">
    <source>
        <dbReference type="Proteomes" id="UP001604336"/>
    </source>
</evidence>